<keyword evidence="5" id="KW-0393">Immunoglobulin domain</keyword>
<dbReference type="GO" id="GO:0050839">
    <property type="term" value="F:cell adhesion molecule binding"/>
    <property type="evidence" value="ECO:0007669"/>
    <property type="project" value="TreeGrafter"/>
</dbReference>
<evidence type="ECO:0000313" key="8">
    <source>
        <dbReference type="Proteomes" id="UP001054945"/>
    </source>
</evidence>
<name>A0AAV4ST99_CAEEX</name>
<proteinExistence type="predicted"/>
<dbReference type="InterPro" id="IPR003598">
    <property type="entry name" value="Ig_sub2"/>
</dbReference>
<feature type="domain" description="Ig-like" evidence="6">
    <location>
        <begin position="89"/>
        <end position="161"/>
    </location>
</feature>
<organism evidence="7 8">
    <name type="scientific">Caerostris extrusa</name>
    <name type="common">Bark spider</name>
    <name type="synonym">Caerostris bankana</name>
    <dbReference type="NCBI Taxonomy" id="172846"/>
    <lineage>
        <taxon>Eukaryota</taxon>
        <taxon>Metazoa</taxon>
        <taxon>Ecdysozoa</taxon>
        <taxon>Arthropoda</taxon>
        <taxon>Chelicerata</taxon>
        <taxon>Arachnida</taxon>
        <taxon>Araneae</taxon>
        <taxon>Araneomorphae</taxon>
        <taxon>Entelegynae</taxon>
        <taxon>Araneoidea</taxon>
        <taxon>Araneidae</taxon>
        <taxon>Caerostris</taxon>
    </lineage>
</organism>
<dbReference type="CDD" id="cd00096">
    <property type="entry name" value="Ig"/>
    <property type="match status" value="1"/>
</dbReference>
<dbReference type="Gene3D" id="2.60.40.10">
    <property type="entry name" value="Immunoglobulins"/>
    <property type="match status" value="1"/>
</dbReference>
<comment type="subcellular location">
    <subcellularLocation>
        <location evidence="1">Membrane</location>
        <topology evidence="1">Single-pass type I membrane protein</topology>
    </subcellularLocation>
</comment>
<comment type="caution">
    <text evidence="7">The sequence shown here is derived from an EMBL/GenBank/DDBJ whole genome shotgun (WGS) entry which is preliminary data.</text>
</comment>
<keyword evidence="8" id="KW-1185">Reference proteome</keyword>
<dbReference type="GO" id="GO:0005886">
    <property type="term" value="C:plasma membrane"/>
    <property type="evidence" value="ECO:0007669"/>
    <property type="project" value="TreeGrafter"/>
</dbReference>
<dbReference type="Proteomes" id="UP001054945">
    <property type="component" value="Unassembled WGS sequence"/>
</dbReference>
<evidence type="ECO:0000256" key="5">
    <source>
        <dbReference type="ARBA" id="ARBA00023319"/>
    </source>
</evidence>
<dbReference type="EMBL" id="BPLR01010042">
    <property type="protein sequence ID" value="GIY36411.1"/>
    <property type="molecule type" value="Genomic_DNA"/>
</dbReference>
<reference evidence="7 8" key="1">
    <citation type="submission" date="2021-06" db="EMBL/GenBank/DDBJ databases">
        <title>Caerostris extrusa draft genome.</title>
        <authorList>
            <person name="Kono N."/>
            <person name="Arakawa K."/>
        </authorList>
    </citation>
    <scope>NUCLEOTIDE SEQUENCE [LARGE SCALE GENOMIC DNA]</scope>
</reference>
<evidence type="ECO:0000313" key="7">
    <source>
        <dbReference type="EMBL" id="GIY36411.1"/>
    </source>
</evidence>
<evidence type="ECO:0000256" key="1">
    <source>
        <dbReference type="ARBA" id="ARBA00004479"/>
    </source>
</evidence>
<gene>
    <name evidence="7" type="primary">AVEN_103571_1</name>
    <name evidence="7" type="ORF">CEXT_638361</name>
</gene>
<evidence type="ECO:0000256" key="3">
    <source>
        <dbReference type="ARBA" id="ARBA00023157"/>
    </source>
</evidence>
<keyword evidence="3" id="KW-1015">Disulfide bond</keyword>
<keyword evidence="2" id="KW-0472">Membrane</keyword>
<dbReference type="PANTHER" id="PTHR11640">
    <property type="entry name" value="NEPHRIN"/>
    <property type="match status" value="1"/>
</dbReference>
<sequence>MALAIKACLTIKRCRYLPKTVIDLRGFCHLLYITFSKVDLLEKETSRHHLEHLPTKTTQILFSKSIPGHKYLQMSSPSMVNVKNLWNEPSFSISREPGFGLPLLEDMRVSLRCEVDANPPSDPLWVRDDGPLTVTQDSLGFLNFTPVAHQHAGWYRCTTHHEFGFFASFGYFLNVRTAELPVSSDTGNTQLPNGIGQSTNIGCIPDGISDTLGRHALSPQFMKMADKKYSTCLSDKSEEGLFLSMHQTIFSTLRHSL</sequence>
<dbReference type="SUPFAM" id="SSF48726">
    <property type="entry name" value="Immunoglobulin"/>
    <property type="match status" value="1"/>
</dbReference>
<keyword evidence="4" id="KW-0325">Glycoprotein</keyword>
<dbReference type="InterPro" id="IPR051275">
    <property type="entry name" value="Cell_adhesion_signaling"/>
</dbReference>
<dbReference type="InterPro" id="IPR013783">
    <property type="entry name" value="Ig-like_fold"/>
</dbReference>
<protein>
    <recommendedName>
        <fullName evidence="6">Ig-like domain-containing protein</fullName>
    </recommendedName>
</protein>
<dbReference type="SMART" id="SM00408">
    <property type="entry name" value="IGc2"/>
    <property type="match status" value="1"/>
</dbReference>
<dbReference type="InterPro" id="IPR036179">
    <property type="entry name" value="Ig-like_dom_sf"/>
</dbReference>
<dbReference type="PANTHER" id="PTHR11640:SF155">
    <property type="entry name" value="IG-LIKE DOMAIN-CONTAINING PROTEIN"/>
    <property type="match status" value="1"/>
</dbReference>
<dbReference type="Pfam" id="PF13927">
    <property type="entry name" value="Ig_3"/>
    <property type="match status" value="1"/>
</dbReference>
<evidence type="ECO:0000256" key="4">
    <source>
        <dbReference type="ARBA" id="ARBA00023180"/>
    </source>
</evidence>
<dbReference type="InterPro" id="IPR007110">
    <property type="entry name" value="Ig-like_dom"/>
</dbReference>
<evidence type="ECO:0000259" key="6">
    <source>
        <dbReference type="PROSITE" id="PS50835"/>
    </source>
</evidence>
<evidence type="ECO:0000256" key="2">
    <source>
        <dbReference type="ARBA" id="ARBA00023136"/>
    </source>
</evidence>
<dbReference type="AlphaFoldDB" id="A0AAV4ST99"/>
<dbReference type="GO" id="GO:0098609">
    <property type="term" value="P:cell-cell adhesion"/>
    <property type="evidence" value="ECO:0007669"/>
    <property type="project" value="TreeGrafter"/>
</dbReference>
<accession>A0AAV4ST99</accession>
<dbReference type="GO" id="GO:0005911">
    <property type="term" value="C:cell-cell junction"/>
    <property type="evidence" value="ECO:0007669"/>
    <property type="project" value="TreeGrafter"/>
</dbReference>
<dbReference type="PROSITE" id="PS50835">
    <property type="entry name" value="IG_LIKE"/>
    <property type="match status" value="1"/>
</dbReference>